<evidence type="ECO:0000313" key="12">
    <source>
        <dbReference type="Proteomes" id="UP000199527"/>
    </source>
</evidence>
<dbReference type="RefSeq" id="WP_090365336.1">
    <property type="nucleotide sequence ID" value="NZ_FNEM01000008.1"/>
</dbReference>
<dbReference type="GO" id="GO:0007165">
    <property type="term" value="P:signal transduction"/>
    <property type="evidence" value="ECO:0007669"/>
    <property type="project" value="UniProtKB-KW"/>
</dbReference>
<dbReference type="OrthoDB" id="2489132at2"/>
<dbReference type="EMBL" id="FNEM01000008">
    <property type="protein sequence ID" value="SDJ45394.1"/>
    <property type="molecule type" value="Genomic_DNA"/>
</dbReference>
<evidence type="ECO:0000259" key="9">
    <source>
        <dbReference type="PROSITE" id="PS50111"/>
    </source>
</evidence>
<dbReference type="PANTHER" id="PTHR32089:SF119">
    <property type="entry name" value="METHYL-ACCEPTING CHEMOTAXIS PROTEIN CTPL"/>
    <property type="match status" value="1"/>
</dbReference>
<feature type="transmembrane region" description="Helical" evidence="8">
    <location>
        <begin position="131"/>
        <end position="153"/>
    </location>
</feature>
<dbReference type="PROSITE" id="PS50885">
    <property type="entry name" value="HAMP"/>
    <property type="match status" value="1"/>
</dbReference>
<dbReference type="InterPro" id="IPR004090">
    <property type="entry name" value="Chemotax_Me-accpt_rcpt"/>
</dbReference>
<evidence type="ECO:0000256" key="6">
    <source>
        <dbReference type="ARBA" id="ARBA00029447"/>
    </source>
</evidence>
<keyword evidence="3 8" id="KW-1133">Transmembrane helix</keyword>
<name>A0A1G8TVG8_9GAMM</name>
<evidence type="ECO:0000256" key="7">
    <source>
        <dbReference type="PROSITE-ProRule" id="PRU00284"/>
    </source>
</evidence>
<gene>
    <name evidence="11" type="ORF">SAMN04488540_10897</name>
</gene>
<dbReference type="SMART" id="SM00283">
    <property type="entry name" value="MA"/>
    <property type="match status" value="1"/>
</dbReference>
<dbReference type="Gene3D" id="1.10.287.950">
    <property type="entry name" value="Methyl-accepting chemotaxis protein"/>
    <property type="match status" value="1"/>
</dbReference>
<comment type="similarity">
    <text evidence="6">Belongs to the methyl-accepting chemotaxis (MCP) protein family.</text>
</comment>
<protein>
    <submittedName>
        <fullName evidence="11">Methyl-accepting chemotaxis protein</fullName>
    </submittedName>
</protein>
<dbReference type="Pfam" id="PF00015">
    <property type="entry name" value="MCPsignal"/>
    <property type="match status" value="1"/>
</dbReference>
<keyword evidence="2 8" id="KW-0812">Transmembrane</keyword>
<evidence type="ECO:0000256" key="3">
    <source>
        <dbReference type="ARBA" id="ARBA00022989"/>
    </source>
</evidence>
<sequence>MLKLLRRLSISLRLLILLAMAGGATLLYTYFSLSGQYSQLLSAAETENRHLGQAIASLGQSNTSAEQLLQSLKLGDNTNLLVLDSQGALLTQRQRDDNLDRLMADPAARAPLGRLAAQGGANTLKIDGMTYWLYGIPTATNTLVIMSDSHLVAQQMTDVLWDYGIFLALLAGPVMGIFLLLNLSITQPLQHAITTMKAIAHGDGDLTHRLDTEGNDEVTRFSKSFNEFTAKIADLIRVVNKDVQDLGASATQLDTTVAESNQTASLMNQEAQSVASAVTEMLAATEEVANNTGQASDAATATQEQVGLCRDAMQNNRAYLNEVAEGITQTGSTADTLAQDSAQIGGILDVIRSIADQTNLLALNAAIEAARAGEHGRGFAVVADEVRALASRTQSSTDEIATIIDNIQSGVAHVTDSASSALEQFQLLAKQSDDAGETLDQVFARIATIGDMSTQIAAATRQQTQVTSEINQNINNIADLAEASVKANQSNANASQAVQSVTDELSGQLSQFRV</sequence>
<dbReference type="AlphaFoldDB" id="A0A1G8TVG8"/>
<keyword evidence="12" id="KW-1185">Reference proteome</keyword>
<reference evidence="12" key="1">
    <citation type="submission" date="2016-10" db="EMBL/GenBank/DDBJ databases">
        <authorList>
            <person name="Varghese N."/>
            <person name="Submissions S."/>
        </authorList>
    </citation>
    <scope>NUCLEOTIDE SEQUENCE [LARGE SCALE GENOMIC DNA]</scope>
    <source>
        <strain evidence="12">DSM 23317</strain>
    </source>
</reference>
<dbReference type="GO" id="GO:0016020">
    <property type="term" value="C:membrane"/>
    <property type="evidence" value="ECO:0007669"/>
    <property type="project" value="UniProtKB-SubCell"/>
</dbReference>
<evidence type="ECO:0000256" key="1">
    <source>
        <dbReference type="ARBA" id="ARBA00004141"/>
    </source>
</evidence>
<proteinExistence type="inferred from homology"/>
<feature type="transmembrane region" description="Helical" evidence="8">
    <location>
        <begin position="12"/>
        <end position="31"/>
    </location>
</feature>
<dbReference type="FunFam" id="1.10.287.950:FF:000001">
    <property type="entry name" value="Methyl-accepting chemotaxis sensory transducer"/>
    <property type="match status" value="1"/>
</dbReference>
<comment type="subcellular location">
    <subcellularLocation>
        <location evidence="1">Membrane</location>
        <topology evidence="1">Multi-pass membrane protein</topology>
    </subcellularLocation>
</comment>
<dbReference type="GO" id="GO:0004888">
    <property type="term" value="F:transmembrane signaling receptor activity"/>
    <property type="evidence" value="ECO:0007669"/>
    <property type="project" value="InterPro"/>
</dbReference>
<dbReference type="Proteomes" id="UP000199527">
    <property type="component" value="Unassembled WGS sequence"/>
</dbReference>
<dbReference type="CDD" id="cd06225">
    <property type="entry name" value="HAMP"/>
    <property type="match status" value="1"/>
</dbReference>
<keyword evidence="4 8" id="KW-0472">Membrane</keyword>
<evidence type="ECO:0000256" key="5">
    <source>
        <dbReference type="ARBA" id="ARBA00023224"/>
    </source>
</evidence>
<keyword evidence="5 7" id="KW-0807">Transducer</keyword>
<evidence type="ECO:0000313" key="11">
    <source>
        <dbReference type="EMBL" id="SDJ45394.1"/>
    </source>
</evidence>
<dbReference type="GO" id="GO:0006935">
    <property type="term" value="P:chemotaxis"/>
    <property type="evidence" value="ECO:0007669"/>
    <property type="project" value="InterPro"/>
</dbReference>
<dbReference type="CDD" id="cd11386">
    <property type="entry name" value="MCP_signal"/>
    <property type="match status" value="1"/>
</dbReference>
<accession>A0A1G8TVG8</accession>
<dbReference type="InterPro" id="IPR004089">
    <property type="entry name" value="MCPsignal_dom"/>
</dbReference>
<dbReference type="Pfam" id="PF00672">
    <property type="entry name" value="HAMP"/>
    <property type="match status" value="1"/>
</dbReference>
<dbReference type="SUPFAM" id="SSF58104">
    <property type="entry name" value="Methyl-accepting chemotaxis protein (MCP) signaling domain"/>
    <property type="match status" value="1"/>
</dbReference>
<evidence type="ECO:0000259" key="10">
    <source>
        <dbReference type="PROSITE" id="PS50885"/>
    </source>
</evidence>
<dbReference type="PROSITE" id="PS50111">
    <property type="entry name" value="CHEMOTAXIS_TRANSDUC_2"/>
    <property type="match status" value="1"/>
</dbReference>
<evidence type="ECO:0000256" key="2">
    <source>
        <dbReference type="ARBA" id="ARBA00022692"/>
    </source>
</evidence>
<feature type="domain" description="Methyl-accepting transducer" evidence="9">
    <location>
        <begin position="242"/>
        <end position="478"/>
    </location>
</feature>
<dbReference type="PRINTS" id="PR00260">
    <property type="entry name" value="CHEMTRNSDUCR"/>
</dbReference>
<dbReference type="InterPro" id="IPR003660">
    <property type="entry name" value="HAMP_dom"/>
</dbReference>
<feature type="domain" description="HAMP" evidence="10">
    <location>
        <begin position="183"/>
        <end position="237"/>
    </location>
</feature>
<dbReference type="PANTHER" id="PTHR32089">
    <property type="entry name" value="METHYL-ACCEPTING CHEMOTAXIS PROTEIN MCPB"/>
    <property type="match status" value="1"/>
</dbReference>
<dbReference type="SMART" id="SM00304">
    <property type="entry name" value="HAMP"/>
    <property type="match status" value="1"/>
</dbReference>
<feature type="transmembrane region" description="Helical" evidence="8">
    <location>
        <begin position="160"/>
        <end position="181"/>
    </location>
</feature>
<evidence type="ECO:0000256" key="8">
    <source>
        <dbReference type="SAM" id="Phobius"/>
    </source>
</evidence>
<evidence type="ECO:0000256" key="4">
    <source>
        <dbReference type="ARBA" id="ARBA00023136"/>
    </source>
</evidence>
<organism evidence="11 12">
    <name type="scientific">Ferrimonas sediminum</name>
    <dbReference type="NCBI Taxonomy" id="718193"/>
    <lineage>
        <taxon>Bacteria</taxon>
        <taxon>Pseudomonadati</taxon>
        <taxon>Pseudomonadota</taxon>
        <taxon>Gammaproteobacteria</taxon>
        <taxon>Alteromonadales</taxon>
        <taxon>Ferrimonadaceae</taxon>
        <taxon>Ferrimonas</taxon>
    </lineage>
</organism>